<proteinExistence type="predicted"/>
<dbReference type="Ensembl" id="ENSNPET00000009638.1">
    <property type="protein sequence ID" value="ENSNPEP00000009406.1"/>
    <property type="gene ID" value="ENSNPEG00000007055.1"/>
</dbReference>
<organism evidence="2 3">
    <name type="scientific">Nothoprocta perdicaria</name>
    <name type="common">Chilean tinamou</name>
    <name type="synonym">Crypturus perdicarius</name>
    <dbReference type="NCBI Taxonomy" id="30464"/>
    <lineage>
        <taxon>Eukaryota</taxon>
        <taxon>Metazoa</taxon>
        <taxon>Chordata</taxon>
        <taxon>Craniata</taxon>
        <taxon>Vertebrata</taxon>
        <taxon>Euteleostomi</taxon>
        <taxon>Archelosauria</taxon>
        <taxon>Archosauria</taxon>
        <taxon>Dinosauria</taxon>
        <taxon>Saurischia</taxon>
        <taxon>Theropoda</taxon>
        <taxon>Coelurosauria</taxon>
        <taxon>Aves</taxon>
        <taxon>Palaeognathae</taxon>
        <taxon>Tinamiformes</taxon>
        <taxon>Tinamidae</taxon>
        <taxon>Nothoprocta</taxon>
    </lineage>
</organism>
<accession>A0A8C6Z366</accession>
<evidence type="ECO:0000313" key="3">
    <source>
        <dbReference type="Proteomes" id="UP000694420"/>
    </source>
</evidence>
<name>A0A8C6Z366_NOTPE</name>
<feature type="region of interest" description="Disordered" evidence="1">
    <location>
        <begin position="1"/>
        <end position="26"/>
    </location>
</feature>
<feature type="compositionally biased region" description="Polar residues" evidence="1">
    <location>
        <begin position="1"/>
        <end position="10"/>
    </location>
</feature>
<dbReference type="Proteomes" id="UP000694420">
    <property type="component" value="Unplaced"/>
</dbReference>
<keyword evidence="3" id="KW-1185">Reference proteome</keyword>
<sequence length="95" mass="10654">PGQGPTGSFHTTTAQPKETTKTGSETHSLFRQECGHVLRACLLSSFACTRHTGRKRHLLEVSVWGCPQYLLLMTSPRSFGLYSKALLFIFFIFSF</sequence>
<reference evidence="2" key="2">
    <citation type="submission" date="2025-09" db="UniProtKB">
        <authorList>
            <consortium name="Ensembl"/>
        </authorList>
    </citation>
    <scope>IDENTIFICATION</scope>
</reference>
<reference evidence="2" key="1">
    <citation type="submission" date="2025-08" db="UniProtKB">
        <authorList>
            <consortium name="Ensembl"/>
        </authorList>
    </citation>
    <scope>IDENTIFICATION</scope>
</reference>
<evidence type="ECO:0000313" key="2">
    <source>
        <dbReference type="Ensembl" id="ENSNPEP00000009406.1"/>
    </source>
</evidence>
<dbReference type="AlphaFoldDB" id="A0A8C6Z366"/>
<protein>
    <submittedName>
        <fullName evidence="2">Uncharacterized protein</fullName>
    </submittedName>
</protein>
<evidence type="ECO:0000256" key="1">
    <source>
        <dbReference type="SAM" id="MobiDB-lite"/>
    </source>
</evidence>